<feature type="domain" description="Neurotransmitter-gated ion-channel transmembrane" evidence="8">
    <location>
        <begin position="247"/>
        <end position="474"/>
    </location>
</feature>
<dbReference type="Gene3D" id="1.20.58.390">
    <property type="entry name" value="Neurotransmitter-gated ion-channel transmembrane domain"/>
    <property type="match status" value="1"/>
</dbReference>
<evidence type="ECO:0000256" key="6">
    <source>
        <dbReference type="SAM" id="SignalP"/>
    </source>
</evidence>
<dbReference type="InterPro" id="IPR006202">
    <property type="entry name" value="Neur_chan_lig-bd"/>
</dbReference>
<dbReference type="Pfam" id="PF02931">
    <property type="entry name" value="Neur_chan_LBD"/>
    <property type="match status" value="1"/>
</dbReference>
<dbReference type="Gene3D" id="2.70.170.10">
    <property type="entry name" value="Neurotransmitter-gated ion-channel ligand-binding domain"/>
    <property type="match status" value="1"/>
</dbReference>
<feature type="transmembrane region" description="Helical" evidence="5">
    <location>
        <begin position="271"/>
        <end position="292"/>
    </location>
</feature>
<dbReference type="CDD" id="cd19051">
    <property type="entry name" value="LGIC_TM_cation"/>
    <property type="match status" value="1"/>
</dbReference>
<dbReference type="InterPro" id="IPR006029">
    <property type="entry name" value="Neurotrans-gated_channel_TM"/>
</dbReference>
<evidence type="ECO:0000256" key="1">
    <source>
        <dbReference type="ARBA" id="ARBA00004141"/>
    </source>
</evidence>
<dbReference type="Pfam" id="PF02932">
    <property type="entry name" value="Neur_chan_memb"/>
    <property type="match status" value="1"/>
</dbReference>
<keyword evidence="3 5" id="KW-1133">Transmembrane helix</keyword>
<comment type="subcellular location">
    <subcellularLocation>
        <location evidence="1">Membrane</location>
        <topology evidence="1">Multi-pass membrane protein</topology>
    </subcellularLocation>
</comment>
<evidence type="ECO:0000259" key="8">
    <source>
        <dbReference type="Pfam" id="PF02932"/>
    </source>
</evidence>
<dbReference type="GO" id="GO:0005230">
    <property type="term" value="F:extracellular ligand-gated monoatomic ion channel activity"/>
    <property type="evidence" value="ECO:0007669"/>
    <property type="project" value="InterPro"/>
</dbReference>
<dbReference type="InterPro" id="IPR038050">
    <property type="entry name" value="Neuro_actylchol_rec"/>
</dbReference>
<evidence type="ECO:0000259" key="7">
    <source>
        <dbReference type="Pfam" id="PF02931"/>
    </source>
</evidence>
<sequence>MNTALLWLMSVVPVVLMQSSSTTWDKIKAEYVSLYDAYSHASSPDSSTYHTIVPRSDATLPLPVSVRFELFSIGGFDAVDGALNLIGSLNMSWKDETGNFPNSKTHEVDTVIVDYSSVWTPVIVMVNSADSVSRVGDSTYKVRFNLRTAEVNWKPRMIAKVACEPDMTYFPFDQHNCELSFTTWFQNRSILTLTLGSSEWNLDNYDVNGVWEIEETTAEISEVGGYDYAMFTIKFNRNPMYFVINLVFPVLLLSLLSGFVFILPAASGERVGFGITCFLSFMVLLQTIMIYMPQTSSPMSLFCYYVILMLLFSGFLSIVTILLLKVSNDSGTDVPKWLVHFVEIIKCIKIRKLIRARKNKRAITPALEEIDLMRPGNIADSTFRSKFQADRITDEHQSTSPVQNGASKPEIAKNDHAVATKSILFVKEFQPDNNGDDDDCKADTDENASGVTWESVAGILDTFFFVAFLGAQAALSVFFLVPIATRV</sequence>
<feature type="transmembrane region" description="Helical" evidence="5">
    <location>
        <begin position="463"/>
        <end position="484"/>
    </location>
</feature>
<dbReference type="PANTHER" id="PTHR18945">
    <property type="entry name" value="NEUROTRANSMITTER GATED ION CHANNEL"/>
    <property type="match status" value="1"/>
</dbReference>
<protein>
    <submittedName>
        <fullName evidence="9">Uncharacterized protein</fullName>
    </submittedName>
</protein>
<dbReference type="InterPro" id="IPR036719">
    <property type="entry name" value="Neuro-gated_channel_TM_sf"/>
</dbReference>
<evidence type="ECO:0000313" key="10">
    <source>
        <dbReference type="Proteomes" id="UP000828390"/>
    </source>
</evidence>
<evidence type="ECO:0000313" key="9">
    <source>
        <dbReference type="EMBL" id="KAH3801435.1"/>
    </source>
</evidence>
<name>A0A9D4FS07_DREPO</name>
<dbReference type="EMBL" id="JAIWYP010000007">
    <property type="protein sequence ID" value="KAH3801435.1"/>
    <property type="molecule type" value="Genomic_DNA"/>
</dbReference>
<evidence type="ECO:0000256" key="4">
    <source>
        <dbReference type="ARBA" id="ARBA00023136"/>
    </source>
</evidence>
<dbReference type="AlphaFoldDB" id="A0A9D4FS07"/>
<keyword evidence="2 5" id="KW-0812">Transmembrane</keyword>
<keyword evidence="4 5" id="KW-0472">Membrane</keyword>
<reference evidence="9" key="1">
    <citation type="journal article" date="2019" name="bioRxiv">
        <title>The Genome of the Zebra Mussel, Dreissena polymorpha: A Resource for Invasive Species Research.</title>
        <authorList>
            <person name="McCartney M.A."/>
            <person name="Auch B."/>
            <person name="Kono T."/>
            <person name="Mallez S."/>
            <person name="Zhang Y."/>
            <person name="Obille A."/>
            <person name="Becker A."/>
            <person name="Abrahante J.E."/>
            <person name="Garbe J."/>
            <person name="Badalamenti J.P."/>
            <person name="Herman A."/>
            <person name="Mangelson H."/>
            <person name="Liachko I."/>
            <person name="Sullivan S."/>
            <person name="Sone E.D."/>
            <person name="Koren S."/>
            <person name="Silverstein K.A.T."/>
            <person name="Beckman K.B."/>
            <person name="Gohl D.M."/>
        </authorList>
    </citation>
    <scope>NUCLEOTIDE SEQUENCE</scope>
    <source>
        <strain evidence="9">Duluth1</strain>
        <tissue evidence="9">Whole animal</tissue>
    </source>
</reference>
<feature type="transmembrane region" description="Helical" evidence="5">
    <location>
        <begin position="304"/>
        <end position="324"/>
    </location>
</feature>
<dbReference type="Proteomes" id="UP000828390">
    <property type="component" value="Unassembled WGS sequence"/>
</dbReference>
<dbReference type="SUPFAM" id="SSF63712">
    <property type="entry name" value="Nicotinic receptor ligand binding domain-like"/>
    <property type="match status" value="1"/>
</dbReference>
<evidence type="ECO:0000256" key="5">
    <source>
        <dbReference type="SAM" id="Phobius"/>
    </source>
</evidence>
<keyword evidence="10" id="KW-1185">Reference proteome</keyword>
<dbReference type="CDD" id="cd18989">
    <property type="entry name" value="LGIC_ECD_cation"/>
    <property type="match status" value="1"/>
</dbReference>
<evidence type="ECO:0000256" key="3">
    <source>
        <dbReference type="ARBA" id="ARBA00022989"/>
    </source>
</evidence>
<dbReference type="InterPro" id="IPR036734">
    <property type="entry name" value="Neur_chan_lig-bd_sf"/>
</dbReference>
<comment type="caution">
    <text evidence="9">The sequence shown here is derived from an EMBL/GenBank/DDBJ whole genome shotgun (WGS) entry which is preliminary data.</text>
</comment>
<evidence type="ECO:0000256" key="2">
    <source>
        <dbReference type="ARBA" id="ARBA00022692"/>
    </source>
</evidence>
<dbReference type="SUPFAM" id="SSF90112">
    <property type="entry name" value="Neurotransmitter-gated ion-channel transmembrane pore"/>
    <property type="match status" value="1"/>
</dbReference>
<organism evidence="9 10">
    <name type="scientific">Dreissena polymorpha</name>
    <name type="common">Zebra mussel</name>
    <name type="synonym">Mytilus polymorpha</name>
    <dbReference type="NCBI Taxonomy" id="45954"/>
    <lineage>
        <taxon>Eukaryota</taxon>
        <taxon>Metazoa</taxon>
        <taxon>Spiralia</taxon>
        <taxon>Lophotrochozoa</taxon>
        <taxon>Mollusca</taxon>
        <taxon>Bivalvia</taxon>
        <taxon>Autobranchia</taxon>
        <taxon>Heteroconchia</taxon>
        <taxon>Euheterodonta</taxon>
        <taxon>Imparidentia</taxon>
        <taxon>Neoheterodontei</taxon>
        <taxon>Myida</taxon>
        <taxon>Dreissenoidea</taxon>
        <taxon>Dreissenidae</taxon>
        <taxon>Dreissena</taxon>
    </lineage>
</organism>
<reference evidence="9" key="2">
    <citation type="submission" date="2020-11" db="EMBL/GenBank/DDBJ databases">
        <authorList>
            <person name="McCartney M.A."/>
            <person name="Auch B."/>
            <person name="Kono T."/>
            <person name="Mallez S."/>
            <person name="Becker A."/>
            <person name="Gohl D.M."/>
            <person name="Silverstein K.A.T."/>
            <person name="Koren S."/>
            <person name="Bechman K.B."/>
            <person name="Herman A."/>
            <person name="Abrahante J.E."/>
            <person name="Garbe J."/>
        </authorList>
    </citation>
    <scope>NUCLEOTIDE SEQUENCE</scope>
    <source>
        <strain evidence="9">Duluth1</strain>
        <tissue evidence="9">Whole animal</tissue>
    </source>
</reference>
<dbReference type="GO" id="GO:0016020">
    <property type="term" value="C:membrane"/>
    <property type="evidence" value="ECO:0007669"/>
    <property type="project" value="UniProtKB-SubCell"/>
</dbReference>
<accession>A0A9D4FS07</accession>
<gene>
    <name evidence="9" type="ORF">DPMN_155085</name>
</gene>
<dbReference type="PRINTS" id="PR00252">
    <property type="entry name" value="NRIONCHANNEL"/>
</dbReference>
<proteinExistence type="predicted"/>
<dbReference type="GO" id="GO:0004888">
    <property type="term" value="F:transmembrane signaling receptor activity"/>
    <property type="evidence" value="ECO:0007669"/>
    <property type="project" value="InterPro"/>
</dbReference>
<feature type="transmembrane region" description="Helical" evidence="5">
    <location>
        <begin position="240"/>
        <end position="264"/>
    </location>
</feature>
<feature type="chain" id="PRO_5038671963" evidence="6">
    <location>
        <begin position="18"/>
        <end position="487"/>
    </location>
</feature>
<dbReference type="InterPro" id="IPR006201">
    <property type="entry name" value="Neur_channel"/>
</dbReference>
<feature type="signal peptide" evidence="6">
    <location>
        <begin position="1"/>
        <end position="17"/>
    </location>
</feature>
<keyword evidence="6" id="KW-0732">Signal</keyword>
<feature type="domain" description="Neurotransmitter-gated ion-channel ligand-binding" evidence="7">
    <location>
        <begin position="52"/>
        <end position="238"/>
    </location>
</feature>